<dbReference type="STRING" id="1742359.GCA_001439625_02684"/>
<protein>
    <submittedName>
        <fullName evidence="2">Aminoglycoside phosphotransferase family protein</fullName>
    </submittedName>
</protein>
<keyword evidence="2" id="KW-0808">Transferase</keyword>
<evidence type="ECO:0000313" key="2">
    <source>
        <dbReference type="EMBL" id="QED48925.1"/>
    </source>
</evidence>
<evidence type="ECO:0000259" key="1">
    <source>
        <dbReference type="Pfam" id="PF01636"/>
    </source>
</evidence>
<dbReference type="SUPFAM" id="SSF56112">
    <property type="entry name" value="Protein kinase-like (PK-like)"/>
    <property type="match status" value="1"/>
</dbReference>
<proteinExistence type="predicted"/>
<gene>
    <name evidence="2" type="ORF">FSZ17_17565</name>
</gene>
<dbReference type="EMBL" id="CP042593">
    <property type="protein sequence ID" value="QED48925.1"/>
    <property type="molecule type" value="Genomic_DNA"/>
</dbReference>
<name>A0A5B8Z741_CYTDA</name>
<dbReference type="OrthoDB" id="334783at2"/>
<feature type="domain" description="Aminoglycoside phosphotransferase" evidence="1">
    <location>
        <begin position="29"/>
        <end position="247"/>
    </location>
</feature>
<evidence type="ECO:0000313" key="3">
    <source>
        <dbReference type="Proteomes" id="UP000321555"/>
    </source>
</evidence>
<keyword evidence="3" id="KW-1185">Reference proteome</keyword>
<dbReference type="Pfam" id="PF01636">
    <property type="entry name" value="APH"/>
    <property type="match status" value="1"/>
</dbReference>
<dbReference type="InterPro" id="IPR002575">
    <property type="entry name" value="Aminoglycoside_PTrfase"/>
</dbReference>
<organism evidence="2 3">
    <name type="scientific">Cytobacillus dafuensis</name>
    <name type="common">Bacillus dafuensis</name>
    <dbReference type="NCBI Taxonomy" id="1742359"/>
    <lineage>
        <taxon>Bacteria</taxon>
        <taxon>Bacillati</taxon>
        <taxon>Bacillota</taxon>
        <taxon>Bacilli</taxon>
        <taxon>Bacillales</taxon>
        <taxon>Bacillaceae</taxon>
        <taxon>Cytobacillus</taxon>
    </lineage>
</organism>
<accession>A0A5B8Z741</accession>
<dbReference type="InterPro" id="IPR011009">
    <property type="entry name" value="Kinase-like_dom_sf"/>
</dbReference>
<dbReference type="RefSeq" id="WP_057772020.1">
    <property type="nucleotide sequence ID" value="NZ_CP042593.1"/>
</dbReference>
<dbReference type="AlphaFoldDB" id="A0A5B8Z741"/>
<dbReference type="Proteomes" id="UP000321555">
    <property type="component" value="Chromosome"/>
</dbReference>
<sequence length="303" mass="34653">MILTKNSIEKLKASISKVIIQDLNWQLEEIKLIGSGVINAVFLIREKNLGMLAVRTPWRAEENMMDKHSSGIISLKKEAQISEHCHKYSLPVPKVHKLHLSNEINFLISDFVSGDNSPISSFDIGQLTSKIHEVPLDRLSIIDQHQQSLSQIISHRIINRAQTLRELTNSKITLPCLKELQAILDTSQADNCLLHLDVRRPNLIGEKGSIKAIIDWDNAFIGNPIMELMRIAETEELHVDEFLKGYNNMSIDENTDKAIQFIYRLDTALMLSILFISFVNDVEKREHYLKRVDYLSTEIMNSL</sequence>
<dbReference type="KEGG" id="bda:FSZ17_17565"/>
<dbReference type="GO" id="GO:0016740">
    <property type="term" value="F:transferase activity"/>
    <property type="evidence" value="ECO:0007669"/>
    <property type="project" value="UniProtKB-KW"/>
</dbReference>
<dbReference type="Gene3D" id="3.90.1200.10">
    <property type="match status" value="1"/>
</dbReference>
<reference evidence="3" key="1">
    <citation type="submission" date="2019-08" db="EMBL/GenBank/DDBJ databases">
        <authorList>
            <person name="Zheng X."/>
        </authorList>
    </citation>
    <scope>NUCLEOTIDE SEQUENCE [LARGE SCALE GENOMIC DNA]</scope>
    <source>
        <strain evidence="3">FJAT-25496</strain>
    </source>
</reference>